<evidence type="ECO:0000313" key="1">
    <source>
        <dbReference type="EMBL" id="KAE8332600.1"/>
    </source>
</evidence>
<gene>
    <name evidence="1" type="ORF">BDV39DRAFT_167243</name>
</gene>
<proteinExistence type="predicted"/>
<dbReference type="AlphaFoldDB" id="A0A5N6XLZ2"/>
<protein>
    <submittedName>
        <fullName evidence="1">Uncharacterized protein</fullName>
    </submittedName>
</protein>
<sequence>MAAITSQQHDTITLYPTIPHNYATINDGYNSVAGEGNGVISCYDYHQDREVVVSVALLSDMSIVIDCTSCPCRSVPNPVSICIES</sequence>
<accession>A0A5N6XLZ2</accession>
<reference evidence="2" key="1">
    <citation type="submission" date="2019-04" db="EMBL/GenBank/DDBJ databases">
        <title>Friends and foes A comparative genomics studyof 23 Aspergillus species from section Flavi.</title>
        <authorList>
            <consortium name="DOE Joint Genome Institute"/>
            <person name="Kjaerbolling I."/>
            <person name="Vesth T."/>
            <person name="Frisvad J.C."/>
            <person name="Nybo J.L."/>
            <person name="Theobald S."/>
            <person name="Kildgaard S."/>
            <person name="Isbrandt T."/>
            <person name="Kuo A."/>
            <person name="Sato A."/>
            <person name="Lyhne E.K."/>
            <person name="Kogle M.E."/>
            <person name="Wiebenga A."/>
            <person name="Kun R.S."/>
            <person name="Lubbers R.J."/>
            <person name="Makela M.R."/>
            <person name="Barry K."/>
            <person name="Chovatia M."/>
            <person name="Clum A."/>
            <person name="Daum C."/>
            <person name="Haridas S."/>
            <person name="He G."/>
            <person name="LaButti K."/>
            <person name="Lipzen A."/>
            <person name="Mondo S."/>
            <person name="Riley R."/>
            <person name="Salamov A."/>
            <person name="Simmons B.A."/>
            <person name="Magnuson J.K."/>
            <person name="Henrissat B."/>
            <person name="Mortensen U.H."/>
            <person name="Larsen T.O."/>
            <person name="Devries R.P."/>
            <person name="Grigoriev I.V."/>
            <person name="Machida M."/>
            <person name="Baker S.E."/>
            <person name="Andersen M.R."/>
        </authorList>
    </citation>
    <scope>NUCLEOTIDE SEQUENCE [LARGE SCALE GENOMIC DNA]</scope>
    <source>
        <strain evidence="2">CBS 130017</strain>
    </source>
</reference>
<organism evidence="1 2">
    <name type="scientific">Aspergillus sergii</name>
    <dbReference type="NCBI Taxonomy" id="1034303"/>
    <lineage>
        <taxon>Eukaryota</taxon>
        <taxon>Fungi</taxon>
        <taxon>Dikarya</taxon>
        <taxon>Ascomycota</taxon>
        <taxon>Pezizomycotina</taxon>
        <taxon>Eurotiomycetes</taxon>
        <taxon>Eurotiomycetidae</taxon>
        <taxon>Eurotiales</taxon>
        <taxon>Aspergillaceae</taxon>
        <taxon>Aspergillus</taxon>
        <taxon>Aspergillus subgen. Circumdati</taxon>
    </lineage>
</organism>
<name>A0A5N6XLZ2_9EURO</name>
<keyword evidence="2" id="KW-1185">Reference proteome</keyword>
<dbReference type="EMBL" id="ML741765">
    <property type="protein sequence ID" value="KAE8332600.1"/>
    <property type="molecule type" value="Genomic_DNA"/>
</dbReference>
<dbReference type="Proteomes" id="UP000325945">
    <property type="component" value="Unassembled WGS sequence"/>
</dbReference>
<evidence type="ECO:0000313" key="2">
    <source>
        <dbReference type="Proteomes" id="UP000325945"/>
    </source>
</evidence>